<name>A0A182THI6_9DIPT</name>
<evidence type="ECO:0000256" key="1">
    <source>
        <dbReference type="SAM" id="MobiDB-lite"/>
    </source>
</evidence>
<sequence length="244" mass="26852">MRRLFPARPEPCCWPPDRLSLQKPRILSSSPLRNTSSTLYSGTDDCPVYMYCISICIVWCDMLPGSTMYVLEFCGTFSLSKMFAKYSPFTPLTGNAFAARLERGKHFTTDRPPARPPARTGDTQRGQSDNYLYLAESIITSSSESLSSSRSSHSVGSCFTSDRLPLLNSAAAPCAIARIELACRSRWMAAIASRFCSSSESIADVPESDATSDCWSTDFSDDRPGSTGARPWSLLSCDEVPGWR</sequence>
<feature type="region of interest" description="Disordered" evidence="1">
    <location>
        <begin position="107"/>
        <end position="126"/>
    </location>
</feature>
<dbReference type="Proteomes" id="UP000075902">
    <property type="component" value="Unassembled WGS sequence"/>
</dbReference>
<keyword evidence="3" id="KW-1185">Reference proteome</keyword>
<dbReference type="VEuPathDB" id="VectorBase:AMEC002408"/>
<dbReference type="EnsemblMetazoa" id="AMEC002408-RA">
    <property type="protein sequence ID" value="AMEC002408-PA"/>
    <property type="gene ID" value="AMEC002408"/>
</dbReference>
<feature type="region of interest" description="Disordered" evidence="1">
    <location>
        <begin position="210"/>
        <end position="230"/>
    </location>
</feature>
<proteinExistence type="predicted"/>
<evidence type="ECO:0000313" key="2">
    <source>
        <dbReference type="EnsemblMetazoa" id="AMEC002408-PA"/>
    </source>
</evidence>
<dbReference type="AlphaFoldDB" id="A0A182THI6"/>
<protein>
    <submittedName>
        <fullName evidence="2">Uncharacterized protein</fullName>
    </submittedName>
</protein>
<organism evidence="2 3">
    <name type="scientific">Anopheles melas</name>
    <dbReference type="NCBI Taxonomy" id="34690"/>
    <lineage>
        <taxon>Eukaryota</taxon>
        <taxon>Metazoa</taxon>
        <taxon>Ecdysozoa</taxon>
        <taxon>Arthropoda</taxon>
        <taxon>Hexapoda</taxon>
        <taxon>Insecta</taxon>
        <taxon>Pterygota</taxon>
        <taxon>Neoptera</taxon>
        <taxon>Endopterygota</taxon>
        <taxon>Diptera</taxon>
        <taxon>Nematocera</taxon>
        <taxon>Culicoidea</taxon>
        <taxon>Culicidae</taxon>
        <taxon>Anophelinae</taxon>
        <taxon>Anopheles</taxon>
    </lineage>
</organism>
<reference evidence="3" key="1">
    <citation type="submission" date="2014-01" db="EMBL/GenBank/DDBJ databases">
        <title>The Genome Sequence of Anopheles melas CM1001059_A (V2).</title>
        <authorList>
            <consortium name="The Broad Institute Genomics Platform"/>
            <person name="Neafsey D.E."/>
            <person name="Besansky N."/>
            <person name="Howell P."/>
            <person name="Walton C."/>
            <person name="Young S.K."/>
            <person name="Zeng Q."/>
            <person name="Gargeya S."/>
            <person name="Fitzgerald M."/>
            <person name="Haas B."/>
            <person name="Abouelleil A."/>
            <person name="Allen A.W."/>
            <person name="Alvarado L."/>
            <person name="Arachchi H.M."/>
            <person name="Berlin A.M."/>
            <person name="Chapman S.B."/>
            <person name="Gainer-Dewar J."/>
            <person name="Goldberg J."/>
            <person name="Griggs A."/>
            <person name="Gujja S."/>
            <person name="Hansen M."/>
            <person name="Howarth C."/>
            <person name="Imamovic A."/>
            <person name="Ireland A."/>
            <person name="Larimer J."/>
            <person name="McCowan C."/>
            <person name="Murphy C."/>
            <person name="Pearson M."/>
            <person name="Poon T.W."/>
            <person name="Priest M."/>
            <person name="Roberts A."/>
            <person name="Saif S."/>
            <person name="Shea T."/>
            <person name="Sisk P."/>
            <person name="Sykes S."/>
            <person name="Wortman J."/>
            <person name="Nusbaum C."/>
            <person name="Birren B."/>
        </authorList>
    </citation>
    <scope>NUCLEOTIDE SEQUENCE [LARGE SCALE GENOMIC DNA]</scope>
    <source>
        <strain evidence="3">CM1001059</strain>
    </source>
</reference>
<reference evidence="2" key="2">
    <citation type="submission" date="2020-05" db="UniProtKB">
        <authorList>
            <consortium name="EnsemblMetazoa"/>
        </authorList>
    </citation>
    <scope>IDENTIFICATION</scope>
    <source>
        <strain evidence="2">CM1001059</strain>
    </source>
</reference>
<evidence type="ECO:0000313" key="3">
    <source>
        <dbReference type="Proteomes" id="UP000075902"/>
    </source>
</evidence>
<accession>A0A182THI6</accession>